<evidence type="ECO:0000256" key="5">
    <source>
        <dbReference type="ARBA" id="ARBA00023284"/>
    </source>
</evidence>
<comment type="caution">
    <text evidence="11">The sequence shown here is derived from an EMBL/GenBank/DDBJ whole genome shotgun (WGS) entry which is preliminary data.</text>
</comment>
<feature type="site" description="Deprotonates C-terminal active site Cys" evidence="8">
    <location>
        <position position="25"/>
    </location>
</feature>
<comment type="similarity">
    <text evidence="1 7">Belongs to the thioredoxin family.</text>
</comment>
<evidence type="ECO:0000256" key="1">
    <source>
        <dbReference type="ARBA" id="ARBA00008987"/>
    </source>
</evidence>
<keyword evidence="3" id="KW-0249">Electron transport</keyword>
<dbReference type="PROSITE" id="PS00194">
    <property type="entry name" value="THIOREDOXIN_1"/>
    <property type="match status" value="1"/>
</dbReference>
<evidence type="ECO:0000256" key="2">
    <source>
        <dbReference type="ARBA" id="ARBA00022448"/>
    </source>
</evidence>
<dbReference type="RefSeq" id="WP_188941001.1">
    <property type="nucleotide sequence ID" value="NZ_BMNA01000003.1"/>
</dbReference>
<feature type="domain" description="Thioredoxin" evidence="10">
    <location>
        <begin position="1"/>
        <end position="107"/>
    </location>
</feature>
<accession>A0A917SSJ6</accession>
<sequence length="107" mass="11526">MSTKTVTDASFASDVLASDKPVIVDFWATWCGPCRMVAPILEEIADKHQDKVTVAKLDIDANPQIAQQYQILSIPTMLVFQGGKPVKQVVGAKPKAALLAEFADVLA</sequence>
<feature type="active site" description="Nucleophile" evidence="8">
    <location>
        <position position="34"/>
    </location>
</feature>
<feature type="site" description="Contributes to redox potential value" evidence="8">
    <location>
        <position position="33"/>
    </location>
</feature>
<feature type="disulfide bond" description="Redox-active" evidence="9">
    <location>
        <begin position="31"/>
        <end position="34"/>
    </location>
</feature>
<dbReference type="PANTHER" id="PTHR45663:SF11">
    <property type="entry name" value="GEO12009P1"/>
    <property type="match status" value="1"/>
</dbReference>
<dbReference type="GO" id="GO:0005829">
    <property type="term" value="C:cytosol"/>
    <property type="evidence" value="ECO:0007669"/>
    <property type="project" value="TreeGrafter"/>
</dbReference>
<dbReference type="InterPro" id="IPR013766">
    <property type="entry name" value="Thioredoxin_domain"/>
</dbReference>
<reference evidence="11" key="1">
    <citation type="journal article" date="2014" name="Int. J. Syst. Evol. Microbiol.">
        <title>Complete genome sequence of Corynebacterium casei LMG S-19264T (=DSM 44701T), isolated from a smear-ripened cheese.</title>
        <authorList>
            <consortium name="US DOE Joint Genome Institute (JGI-PGF)"/>
            <person name="Walter F."/>
            <person name="Albersmeier A."/>
            <person name="Kalinowski J."/>
            <person name="Ruckert C."/>
        </authorList>
    </citation>
    <scope>NUCLEOTIDE SEQUENCE</scope>
    <source>
        <strain evidence="11">CGMCC 4.7308</strain>
    </source>
</reference>
<gene>
    <name evidence="11" type="primary">trxA</name>
    <name evidence="11" type="ORF">GCM10011594_15820</name>
</gene>
<dbReference type="Proteomes" id="UP000655208">
    <property type="component" value="Unassembled WGS sequence"/>
</dbReference>
<proteinExistence type="inferred from homology"/>
<name>A0A917SSJ6_9ACTN</name>
<dbReference type="InterPro" id="IPR017937">
    <property type="entry name" value="Thioredoxin_CS"/>
</dbReference>
<dbReference type="Pfam" id="PF00085">
    <property type="entry name" value="Thioredoxin"/>
    <property type="match status" value="1"/>
</dbReference>
<dbReference type="PIRSF" id="PIRSF000077">
    <property type="entry name" value="Thioredoxin"/>
    <property type="match status" value="1"/>
</dbReference>
<dbReference type="PRINTS" id="PR00421">
    <property type="entry name" value="THIOREDOXIN"/>
</dbReference>
<dbReference type="Gene3D" id="3.40.30.10">
    <property type="entry name" value="Glutaredoxin"/>
    <property type="match status" value="1"/>
</dbReference>
<dbReference type="EMBL" id="BMNA01000003">
    <property type="protein sequence ID" value="GGL96887.1"/>
    <property type="molecule type" value="Genomic_DNA"/>
</dbReference>
<dbReference type="NCBIfam" id="TIGR01068">
    <property type="entry name" value="thioredoxin"/>
    <property type="match status" value="1"/>
</dbReference>
<protein>
    <recommendedName>
        <fullName evidence="6 7">Thioredoxin</fullName>
    </recommendedName>
</protein>
<keyword evidence="4 9" id="KW-1015">Disulfide bond</keyword>
<dbReference type="PROSITE" id="PS51352">
    <property type="entry name" value="THIOREDOXIN_2"/>
    <property type="match status" value="1"/>
</dbReference>
<organism evidence="11 12">
    <name type="scientific">Nakamurella endophytica</name>
    <dbReference type="NCBI Taxonomy" id="1748367"/>
    <lineage>
        <taxon>Bacteria</taxon>
        <taxon>Bacillati</taxon>
        <taxon>Actinomycetota</taxon>
        <taxon>Actinomycetes</taxon>
        <taxon>Nakamurellales</taxon>
        <taxon>Nakamurellaceae</taxon>
        <taxon>Nakamurella</taxon>
    </lineage>
</organism>
<keyword evidence="2" id="KW-0813">Transport</keyword>
<dbReference type="SUPFAM" id="SSF52833">
    <property type="entry name" value="Thioredoxin-like"/>
    <property type="match status" value="1"/>
</dbReference>
<feature type="active site" description="Nucleophile" evidence="8">
    <location>
        <position position="31"/>
    </location>
</feature>
<evidence type="ECO:0000256" key="4">
    <source>
        <dbReference type="ARBA" id="ARBA00023157"/>
    </source>
</evidence>
<reference evidence="11" key="2">
    <citation type="submission" date="2020-09" db="EMBL/GenBank/DDBJ databases">
        <authorList>
            <person name="Sun Q."/>
            <person name="Zhou Y."/>
        </authorList>
    </citation>
    <scope>NUCLEOTIDE SEQUENCE</scope>
    <source>
        <strain evidence="11">CGMCC 4.7308</strain>
    </source>
</reference>
<evidence type="ECO:0000256" key="7">
    <source>
        <dbReference type="PIRNR" id="PIRNR000077"/>
    </source>
</evidence>
<dbReference type="PANTHER" id="PTHR45663">
    <property type="entry name" value="GEO12009P1"/>
    <property type="match status" value="1"/>
</dbReference>
<keyword evidence="5 9" id="KW-0676">Redox-active center</keyword>
<keyword evidence="12" id="KW-1185">Reference proteome</keyword>
<dbReference type="GO" id="GO:0015035">
    <property type="term" value="F:protein-disulfide reductase activity"/>
    <property type="evidence" value="ECO:0007669"/>
    <property type="project" value="UniProtKB-UniRule"/>
</dbReference>
<feature type="site" description="Contributes to redox potential value" evidence="8">
    <location>
        <position position="32"/>
    </location>
</feature>
<dbReference type="FunFam" id="3.40.30.10:FF:000001">
    <property type="entry name" value="Thioredoxin"/>
    <property type="match status" value="1"/>
</dbReference>
<evidence type="ECO:0000256" key="6">
    <source>
        <dbReference type="NCBIfam" id="TIGR01068"/>
    </source>
</evidence>
<dbReference type="InterPro" id="IPR036249">
    <property type="entry name" value="Thioredoxin-like_sf"/>
</dbReference>
<evidence type="ECO:0000313" key="12">
    <source>
        <dbReference type="Proteomes" id="UP000655208"/>
    </source>
</evidence>
<dbReference type="GO" id="GO:0045454">
    <property type="term" value="P:cell redox homeostasis"/>
    <property type="evidence" value="ECO:0007669"/>
    <property type="project" value="TreeGrafter"/>
</dbReference>
<dbReference type="AlphaFoldDB" id="A0A917SSJ6"/>
<dbReference type="InterPro" id="IPR005746">
    <property type="entry name" value="Thioredoxin"/>
</dbReference>
<dbReference type="CDD" id="cd02947">
    <property type="entry name" value="TRX_family"/>
    <property type="match status" value="1"/>
</dbReference>
<evidence type="ECO:0000313" key="11">
    <source>
        <dbReference type="EMBL" id="GGL96887.1"/>
    </source>
</evidence>
<evidence type="ECO:0000256" key="3">
    <source>
        <dbReference type="ARBA" id="ARBA00022982"/>
    </source>
</evidence>
<evidence type="ECO:0000259" key="10">
    <source>
        <dbReference type="PROSITE" id="PS51352"/>
    </source>
</evidence>
<evidence type="ECO:0000256" key="9">
    <source>
        <dbReference type="PIRSR" id="PIRSR000077-4"/>
    </source>
</evidence>
<evidence type="ECO:0000256" key="8">
    <source>
        <dbReference type="PIRSR" id="PIRSR000077-1"/>
    </source>
</evidence>